<reference evidence="1" key="1">
    <citation type="submission" date="2021-08" db="EMBL/GenBank/DDBJ databases">
        <authorList>
            <person name="Zhang H."/>
            <person name="Xu M."/>
            <person name="Yu Z."/>
            <person name="Yang L."/>
            <person name="Cai Y."/>
        </authorList>
    </citation>
    <scope>NUCLEOTIDE SEQUENCE</scope>
    <source>
        <strain evidence="1">CHL1</strain>
    </source>
</reference>
<evidence type="ECO:0000313" key="1">
    <source>
        <dbReference type="EMBL" id="QZO01663.1"/>
    </source>
</evidence>
<keyword evidence="2" id="KW-1185">Reference proteome</keyword>
<evidence type="ECO:0000313" key="2">
    <source>
        <dbReference type="Proteomes" id="UP000825701"/>
    </source>
</evidence>
<dbReference type="KEGG" id="cmet:K6K41_09835"/>
<name>A0A9E6RE12_9HYPH</name>
<gene>
    <name evidence="1" type="ORF">K6K41_09835</name>
</gene>
<protein>
    <submittedName>
        <fullName evidence="1">Uncharacterized protein</fullName>
    </submittedName>
</protein>
<dbReference type="Proteomes" id="UP000825701">
    <property type="component" value="Chromosome"/>
</dbReference>
<sequence length="374" mass="41905">MSSEQRGPLHCVELNTGRNLSGILNVGPDEMSAKLYSYGDGFSITSDDVVCLKTEELDIASLHNIVLMGPRSLSRSTGHVCQTHKVIANTTVIGPDAWNALDTVKVAYFTLEGSMNILKNQTLFGKFLKSRFGSRSNREILKIDAAGKTYKVSYAASYNYNIRGKTKAWPIFSIEYKASSFLKQYFSDLMCISRFISFCLGEEVNPGNIRISKISERQMLRKLRNGQYHGEHKVHYIWPKRELDHSYGAAAAGSPFAVWDDSDLSAMRDGLLAWIARESEWNTAYALMSESLALRGEMSGPRMINACNWFSNLPNARIQKAIKLDHIELVAQAGGEIARQLGYSSDVIQRIKGKIKEYVLKHHETSMLALSKRS</sequence>
<accession>A0A9E6RE12</accession>
<dbReference type="EMBL" id="CP081869">
    <property type="protein sequence ID" value="QZO01663.1"/>
    <property type="molecule type" value="Genomic_DNA"/>
</dbReference>
<dbReference type="RefSeq" id="WP_261404968.1">
    <property type="nucleotide sequence ID" value="NZ_CP081869.1"/>
</dbReference>
<dbReference type="AlphaFoldDB" id="A0A9E6RE12"/>
<proteinExistence type="predicted"/>
<organism evidence="1 2">
    <name type="scientific">Chenggangzhangella methanolivorans</name>
    <dbReference type="NCBI Taxonomy" id="1437009"/>
    <lineage>
        <taxon>Bacteria</taxon>
        <taxon>Pseudomonadati</taxon>
        <taxon>Pseudomonadota</taxon>
        <taxon>Alphaproteobacteria</taxon>
        <taxon>Hyphomicrobiales</taxon>
        <taxon>Methylopilaceae</taxon>
        <taxon>Chenggangzhangella</taxon>
    </lineage>
</organism>